<dbReference type="InterPro" id="IPR036397">
    <property type="entry name" value="RNaseH_sf"/>
</dbReference>
<reference evidence="1" key="1">
    <citation type="submission" date="2021-03" db="EMBL/GenBank/DDBJ databases">
        <authorList>
            <person name="Bekaert M."/>
        </authorList>
    </citation>
    <scope>NUCLEOTIDE SEQUENCE</scope>
</reference>
<keyword evidence="2" id="KW-1185">Reference proteome</keyword>
<name>A0A8S3SLU8_MYTED</name>
<accession>A0A8S3SLU8</accession>
<dbReference type="EMBL" id="CAJPWZ010001694">
    <property type="protein sequence ID" value="CAG2221777.1"/>
    <property type="molecule type" value="Genomic_DNA"/>
</dbReference>
<dbReference type="OrthoDB" id="6062515at2759"/>
<evidence type="ECO:0000313" key="2">
    <source>
        <dbReference type="Proteomes" id="UP000683360"/>
    </source>
</evidence>
<dbReference type="AlphaFoldDB" id="A0A8S3SLU8"/>
<comment type="caution">
    <text evidence="1">The sequence shown here is derived from an EMBL/GenBank/DDBJ whole genome shotgun (WGS) entry which is preliminary data.</text>
</comment>
<dbReference type="Proteomes" id="UP000683360">
    <property type="component" value="Unassembled WGS sequence"/>
</dbReference>
<dbReference type="Gene3D" id="3.30.420.10">
    <property type="entry name" value="Ribonuclease H-like superfamily/Ribonuclease H"/>
    <property type="match status" value="1"/>
</dbReference>
<dbReference type="GO" id="GO:0003676">
    <property type="term" value="F:nucleic acid binding"/>
    <property type="evidence" value="ECO:0007669"/>
    <property type="project" value="InterPro"/>
</dbReference>
<proteinExistence type="predicted"/>
<gene>
    <name evidence="1" type="ORF">MEDL_35164</name>
</gene>
<sequence length="239" mass="27801">MSTVKDWVEELPHFYYTYNNRVNSVTKPLTPYKMYFKRPNFATPVEEQIPYQNLTEEEILFLRNAHLDVDGEEENVCESNTENNEQEKIVDTVTDEYDAQLSLEETLQLLEGIASPTKDITEDQTNAVNTQQDCIMKDQTPEKNIEINLTSENVQSCQVLMMEEKENQVVQNNTASPYYSEMYRQRFGRPPSLISSESPSKRIHLQEINGNQSTFFNAGITQYFDSEQMYPVELFSKNI</sequence>
<protein>
    <submittedName>
        <fullName evidence="1">Uncharacterized protein</fullName>
    </submittedName>
</protein>
<organism evidence="1 2">
    <name type="scientific">Mytilus edulis</name>
    <name type="common">Blue mussel</name>
    <dbReference type="NCBI Taxonomy" id="6550"/>
    <lineage>
        <taxon>Eukaryota</taxon>
        <taxon>Metazoa</taxon>
        <taxon>Spiralia</taxon>
        <taxon>Lophotrochozoa</taxon>
        <taxon>Mollusca</taxon>
        <taxon>Bivalvia</taxon>
        <taxon>Autobranchia</taxon>
        <taxon>Pteriomorphia</taxon>
        <taxon>Mytilida</taxon>
        <taxon>Mytiloidea</taxon>
        <taxon>Mytilidae</taxon>
        <taxon>Mytilinae</taxon>
        <taxon>Mytilus</taxon>
    </lineage>
</organism>
<evidence type="ECO:0000313" key="1">
    <source>
        <dbReference type="EMBL" id="CAG2221777.1"/>
    </source>
</evidence>